<keyword evidence="3 6" id="KW-0732">Signal</keyword>
<evidence type="ECO:0000256" key="4">
    <source>
        <dbReference type="ARBA" id="ARBA00022854"/>
    </source>
</evidence>
<keyword evidence="8" id="KW-1185">Reference proteome</keyword>
<keyword evidence="2" id="KW-0964">Secreted</keyword>
<feature type="chain" id="PRO_5041729868" description="UPF0506 domain-containing protein" evidence="6">
    <location>
        <begin position="27"/>
        <end position="120"/>
    </location>
</feature>
<dbReference type="WBParaSite" id="SRDH1_89460.1">
    <property type="protein sequence ID" value="SRDH1_89460.1"/>
    <property type="gene ID" value="SRDH1_89460"/>
</dbReference>
<accession>A0AA85GGA2</accession>
<keyword evidence="4" id="KW-0960">Knottin</keyword>
<evidence type="ECO:0000313" key="9">
    <source>
        <dbReference type="WBParaSite" id="SRDH1_89460.1"/>
    </source>
</evidence>
<evidence type="ECO:0000256" key="3">
    <source>
        <dbReference type="ARBA" id="ARBA00022729"/>
    </source>
</evidence>
<organism evidence="8 9">
    <name type="scientific">Schistosoma rodhaini</name>
    <dbReference type="NCBI Taxonomy" id="6188"/>
    <lineage>
        <taxon>Eukaryota</taxon>
        <taxon>Metazoa</taxon>
        <taxon>Spiralia</taxon>
        <taxon>Lophotrochozoa</taxon>
        <taxon>Platyhelminthes</taxon>
        <taxon>Trematoda</taxon>
        <taxon>Digenea</taxon>
        <taxon>Strigeidida</taxon>
        <taxon>Schistosomatoidea</taxon>
        <taxon>Schistosomatidae</taxon>
        <taxon>Schistosoma</taxon>
    </lineage>
</organism>
<dbReference type="Pfam" id="PF11703">
    <property type="entry name" value="UPF0506"/>
    <property type="match status" value="1"/>
</dbReference>
<evidence type="ECO:0000256" key="6">
    <source>
        <dbReference type="SAM" id="SignalP"/>
    </source>
</evidence>
<evidence type="ECO:0000313" key="8">
    <source>
        <dbReference type="Proteomes" id="UP000050792"/>
    </source>
</evidence>
<evidence type="ECO:0000256" key="1">
    <source>
        <dbReference type="ARBA" id="ARBA00004613"/>
    </source>
</evidence>
<evidence type="ECO:0000256" key="2">
    <source>
        <dbReference type="ARBA" id="ARBA00022525"/>
    </source>
</evidence>
<protein>
    <recommendedName>
        <fullName evidence="7">UPF0506 domain-containing protein</fullName>
    </recommendedName>
</protein>
<reference evidence="8" key="1">
    <citation type="submission" date="2022-06" db="EMBL/GenBank/DDBJ databases">
        <authorList>
            <person name="Berger JAMES D."/>
            <person name="Berger JAMES D."/>
        </authorList>
    </citation>
    <scope>NUCLEOTIDE SEQUENCE [LARGE SCALE GENOMIC DNA]</scope>
</reference>
<proteinExistence type="predicted"/>
<dbReference type="Proteomes" id="UP000050792">
    <property type="component" value="Unassembled WGS sequence"/>
</dbReference>
<dbReference type="InterPro" id="IPR021712">
    <property type="entry name" value="UPF0506"/>
</dbReference>
<sequence length="120" mass="14060">MYIIMNRYIQYIILWLVCITLTSVLSNEEVQQNVCSKLNESCSRILFRRCCDNLVCQGFFNGICVQCLGKNRLCFRSSDCCSGRCWFFHCKEQYSNITTSFENNTETQQNMINETLTETL</sequence>
<dbReference type="GO" id="GO:0005576">
    <property type="term" value="C:extracellular region"/>
    <property type="evidence" value="ECO:0007669"/>
    <property type="project" value="UniProtKB-SubCell"/>
</dbReference>
<name>A0AA85GGA2_9TREM</name>
<reference evidence="9" key="2">
    <citation type="submission" date="2023-11" db="UniProtKB">
        <authorList>
            <consortium name="WormBaseParasite"/>
        </authorList>
    </citation>
    <scope>IDENTIFICATION</scope>
</reference>
<feature type="domain" description="UPF0506" evidence="7">
    <location>
        <begin position="35"/>
        <end position="90"/>
    </location>
</feature>
<keyword evidence="5" id="KW-1015">Disulfide bond</keyword>
<feature type="signal peptide" evidence="6">
    <location>
        <begin position="1"/>
        <end position="26"/>
    </location>
</feature>
<dbReference type="AlphaFoldDB" id="A0AA85GGA2"/>
<evidence type="ECO:0000259" key="7">
    <source>
        <dbReference type="Pfam" id="PF11703"/>
    </source>
</evidence>
<evidence type="ECO:0000256" key="5">
    <source>
        <dbReference type="ARBA" id="ARBA00023157"/>
    </source>
</evidence>
<comment type="subcellular location">
    <subcellularLocation>
        <location evidence="1">Secreted</location>
    </subcellularLocation>
</comment>